<organism evidence="1">
    <name type="scientific">Setaria italica</name>
    <name type="common">Foxtail millet</name>
    <name type="synonym">Panicum italicum</name>
    <dbReference type="NCBI Taxonomy" id="4555"/>
    <lineage>
        <taxon>Eukaryota</taxon>
        <taxon>Viridiplantae</taxon>
        <taxon>Streptophyta</taxon>
        <taxon>Embryophyta</taxon>
        <taxon>Tracheophyta</taxon>
        <taxon>Spermatophyta</taxon>
        <taxon>Magnoliopsida</taxon>
        <taxon>Liliopsida</taxon>
        <taxon>Poales</taxon>
        <taxon>Poaceae</taxon>
        <taxon>PACMAD clade</taxon>
        <taxon>Panicoideae</taxon>
        <taxon>Panicodae</taxon>
        <taxon>Paniceae</taxon>
        <taxon>Cenchrinae</taxon>
        <taxon>Setaria</taxon>
    </lineage>
</organism>
<accession>A0A368R9S5</accession>
<reference evidence="1" key="2">
    <citation type="submission" date="2015-07" db="EMBL/GenBank/DDBJ databases">
        <authorList>
            <person name="Noorani M."/>
        </authorList>
    </citation>
    <scope>NUCLEOTIDE SEQUENCE</scope>
    <source>
        <strain evidence="1">Yugu1</strain>
    </source>
</reference>
<evidence type="ECO:0000313" key="1">
    <source>
        <dbReference type="EMBL" id="RCV26957.1"/>
    </source>
</evidence>
<proteinExistence type="predicted"/>
<protein>
    <submittedName>
        <fullName evidence="1">Uncharacterized protein</fullName>
    </submittedName>
</protein>
<sequence length="69" mass="7995">MLRSKELADILLAKSSKIITERSFTFHVVCFPKGKNGITNTKRRQPEKSELFRFSSTVSQHKQGLTKWQ</sequence>
<gene>
    <name evidence="1" type="ORF">SETIT_5G287200v2</name>
</gene>
<name>A0A368R9S5_SETIT</name>
<dbReference type="AlphaFoldDB" id="A0A368R9S5"/>
<dbReference type="EMBL" id="CM003532">
    <property type="protein sequence ID" value="RCV26957.1"/>
    <property type="molecule type" value="Genomic_DNA"/>
</dbReference>
<reference evidence="1" key="1">
    <citation type="journal article" date="2012" name="Nat. Biotechnol.">
        <title>Reference genome sequence of the model plant Setaria.</title>
        <authorList>
            <person name="Bennetzen J.L."/>
            <person name="Schmutz J."/>
            <person name="Wang H."/>
            <person name="Percifield R."/>
            <person name="Hawkins J."/>
            <person name="Pontaroli A.C."/>
            <person name="Estep M."/>
            <person name="Feng L."/>
            <person name="Vaughn J.N."/>
            <person name="Grimwood J."/>
            <person name="Jenkins J."/>
            <person name="Barry K."/>
            <person name="Lindquist E."/>
            <person name="Hellsten U."/>
            <person name="Deshpande S."/>
            <person name="Wang X."/>
            <person name="Wu X."/>
            <person name="Mitros T."/>
            <person name="Triplett J."/>
            <person name="Yang X."/>
            <person name="Ye C.Y."/>
            <person name="Mauro-Herrera M."/>
            <person name="Wang L."/>
            <person name="Li P."/>
            <person name="Sharma M."/>
            <person name="Sharma R."/>
            <person name="Ronald P.C."/>
            <person name="Panaud O."/>
            <person name="Kellogg E.A."/>
            <person name="Brutnell T.P."/>
            <person name="Doust A.N."/>
            <person name="Tuskan G.A."/>
            <person name="Rokhsar D."/>
            <person name="Devos K.M."/>
        </authorList>
    </citation>
    <scope>NUCLEOTIDE SEQUENCE [LARGE SCALE GENOMIC DNA]</scope>
    <source>
        <strain evidence="1">Yugu1</strain>
    </source>
</reference>